<gene>
    <name evidence="4" type="ORF">B0J13DRAFT_196643</name>
</gene>
<evidence type="ECO:0000259" key="3">
    <source>
        <dbReference type="PROSITE" id="PS50048"/>
    </source>
</evidence>
<dbReference type="PROSITE" id="PS00463">
    <property type="entry name" value="ZN2_CY6_FUNGAL_1"/>
    <property type="match status" value="1"/>
</dbReference>
<protein>
    <recommendedName>
        <fullName evidence="3">Zn(2)-C6 fungal-type domain-containing protein</fullName>
    </recommendedName>
</protein>
<dbReference type="OrthoDB" id="2283488at2759"/>
<organism evidence="4 5">
    <name type="scientific">Dactylonectria estremocensis</name>
    <dbReference type="NCBI Taxonomy" id="1079267"/>
    <lineage>
        <taxon>Eukaryota</taxon>
        <taxon>Fungi</taxon>
        <taxon>Dikarya</taxon>
        <taxon>Ascomycota</taxon>
        <taxon>Pezizomycotina</taxon>
        <taxon>Sordariomycetes</taxon>
        <taxon>Hypocreomycetidae</taxon>
        <taxon>Hypocreales</taxon>
        <taxon>Nectriaceae</taxon>
        <taxon>Dactylonectria</taxon>
    </lineage>
</organism>
<reference evidence="4" key="1">
    <citation type="journal article" date="2021" name="Nat. Commun.">
        <title>Genetic determinants of endophytism in the Arabidopsis root mycobiome.</title>
        <authorList>
            <person name="Mesny F."/>
            <person name="Miyauchi S."/>
            <person name="Thiergart T."/>
            <person name="Pickel B."/>
            <person name="Atanasova L."/>
            <person name="Karlsson M."/>
            <person name="Huettel B."/>
            <person name="Barry K.W."/>
            <person name="Haridas S."/>
            <person name="Chen C."/>
            <person name="Bauer D."/>
            <person name="Andreopoulos W."/>
            <person name="Pangilinan J."/>
            <person name="LaButti K."/>
            <person name="Riley R."/>
            <person name="Lipzen A."/>
            <person name="Clum A."/>
            <person name="Drula E."/>
            <person name="Henrissat B."/>
            <person name="Kohler A."/>
            <person name="Grigoriev I.V."/>
            <person name="Martin F.M."/>
            <person name="Hacquard S."/>
        </authorList>
    </citation>
    <scope>NUCLEOTIDE SEQUENCE</scope>
    <source>
        <strain evidence="4">MPI-CAGE-AT-0021</strain>
    </source>
</reference>
<dbReference type="PANTHER" id="PTHR31668:SF30">
    <property type="entry name" value="ZN(II)2CYS6 TRANSCRIPTION FACTOR (EUROFUNG)"/>
    <property type="match status" value="1"/>
</dbReference>
<evidence type="ECO:0000256" key="1">
    <source>
        <dbReference type="ARBA" id="ARBA00023242"/>
    </source>
</evidence>
<dbReference type="Pfam" id="PF00172">
    <property type="entry name" value="Zn_clus"/>
    <property type="match status" value="1"/>
</dbReference>
<dbReference type="SUPFAM" id="SSF57701">
    <property type="entry name" value="Zn2/Cys6 DNA-binding domain"/>
    <property type="match status" value="1"/>
</dbReference>
<dbReference type="AlphaFoldDB" id="A0A9P9IGC9"/>
<dbReference type="CDD" id="cd00067">
    <property type="entry name" value="GAL4"/>
    <property type="match status" value="1"/>
</dbReference>
<dbReference type="GO" id="GO:0008270">
    <property type="term" value="F:zinc ion binding"/>
    <property type="evidence" value="ECO:0007669"/>
    <property type="project" value="InterPro"/>
</dbReference>
<proteinExistence type="predicted"/>
<dbReference type="PROSITE" id="PS50048">
    <property type="entry name" value="ZN2_CY6_FUNGAL_2"/>
    <property type="match status" value="1"/>
</dbReference>
<evidence type="ECO:0000313" key="5">
    <source>
        <dbReference type="Proteomes" id="UP000717696"/>
    </source>
</evidence>
<evidence type="ECO:0000256" key="2">
    <source>
        <dbReference type="SAM" id="MobiDB-lite"/>
    </source>
</evidence>
<dbReference type="InterPro" id="IPR036864">
    <property type="entry name" value="Zn2-C6_fun-type_DNA-bd_sf"/>
</dbReference>
<feature type="compositionally biased region" description="Low complexity" evidence="2">
    <location>
        <begin position="98"/>
        <end position="110"/>
    </location>
</feature>
<dbReference type="GO" id="GO:0000981">
    <property type="term" value="F:DNA-binding transcription factor activity, RNA polymerase II-specific"/>
    <property type="evidence" value="ECO:0007669"/>
    <property type="project" value="InterPro"/>
</dbReference>
<dbReference type="InterPro" id="IPR001138">
    <property type="entry name" value="Zn2Cys6_DnaBD"/>
</dbReference>
<dbReference type="Gene3D" id="4.10.240.10">
    <property type="entry name" value="Zn(2)-C6 fungal-type DNA-binding domain"/>
    <property type="match status" value="1"/>
</dbReference>
<feature type="domain" description="Zn(2)-C6 fungal-type" evidence="3">
    <location>
        <begin position="11"/>
        <end position="41"/>
    </location>
</feature>
<dbReference type="InterPro" id="IPR050797">
    <property type="entry name" value="Carb_Metab_Trans_Reg"/>
</dbReference>
<keyword evidence="1" id="KW-0539">Nucleus</keyword>
<dbReference type="EMBL" id="JAGMUU010000031">
    <property type="protein sequence ID" value="KAH7118654.1"/>
    <property type="molecule type" value="Genomic_DNA"/>
</dbReference>
<evidence type="ECO:0000313" key="4">
    <source>
        <dbReference type="EMBL" id="KAH7118654.1"/>
    </source>
</evidence>
<feature type="region of interest" description="Disordered" evidence="2">
    <location>
        <begin position="48"/>
        <end position="113"/>
    </location>
</feature>
<name>A0A9P9IGC9_9HYPO</name>
<comment type="caution">
    <text evidence="4">The sequence shown here is derived from an EMBL/GenBank/DDBJ whole genome shotgun (WGS) entry which is preliminary data.</text>
</comment>
<accession>A0A9P9IGC9</accession>
<dbReference type="Proteomes" id="UP000717696">
    <property type="component" value="Unassembled WGS sequence"/>
</dbReference>
<dbReference type="CDD" id="cd12148">
    <property type="entry name" value="fungal_TF_MHR"/>
    <property type="match status" value="1"/>
</dbReference>
<sequence length="585" mass="64749">MWPNKAASKRACDVCRRRKIKCDGEAPICSTCEASGMPCCYAEAPKKRGPKTSGIRARRAGAQGRTGDRSGALFAGSHLTSSPMSTASPPTEGHERSPMAAASTPSSSSPQGVENLKRAAAQIYDALVHEVGASGEGRGLGSIIVECVSRHTQNSYVYGPLYHEPSVLALAKFLSREAAIPGQLATCSLLRVDCWEDLVSNVRDITLIMAVCARIAFDAPRDRQPAPGCLGAHFLHSTEEMLKVFEKWDIEHPSASSLTIRILLASTYHTIGRRSLSSHFHCQARLMAVGLRLYSEAVISRYGPLEAQLLRMNFWLLYRSERAIAILNNQPVLIQPAMLDGEIDVALTGQHQVSLLDPEQKHNTPEFEERIFISYDLYRRVWTRALDFMLTIRYHGKKRSDNNIIIINNNTAHGADRLDELTRLYFAFIGGLDDLPTWLQNPNAVMGEDEEIATHHRRCFWAQRANLTLSFHCIKMVMVCWCIDTKTTACMGLSDQAAMLDMKKTEIAGDFLHELALVPFEALQLNGEPCVEKLRRVGAVLLEVTQAPGSSSVLTRCKGYLARLLDILARLDSRVSDELGRESGV</sequence>
<feature type="compositionally biased region" description="Low complexity" evidence="2">
    <location>
        <begin position="80"/>
        <end position="91"/>
    </location>
</feature>
<keyword evidence="5" id="KW-1185">Reference proteome</keyword>
<dbReference type="PANTHER" id="PTHR31668">
    <property type="entry name" value="GLUCOSE TRANSPORT TRANSCRIPTION REGULATOR RGT1-RELATED-RELATED"/>
    <property type="match status" value="1"/>
</dbReference>
<dbReference type="SMART" id="SM00066">
    <property type="entry name" value="GAL4"/>
    <property type="match status" value="1"/>
</dbReference>